<dbReference type="Gramene" id="KVI11774">
    <property type="protein sequence ID" value="KVI11774"/>
    <property type="gene ID" value="Ccrd_009837"/>
</dbReference>
<gene>
    <name evidence="1" type="ORF">Ccrd_009837</name>
</gene>
<evidence type="ECO:0000313" key="1">
    <source>
        <dbReference type="EMBL" id="KVI11774.1"/>
    </source>
</evidence>
<comment type="caution">
    <text evidence="1">The sequence shown here is derived from an EMBL/GenBank/DDBJ whole genome shotgun (WGS) entry which is preliminary data.</text>
</comment>
<evidence type="ECO:0000313" key="2">
    <source>
        <dbReference type="Proteomes" id="UP000243975"/>
    </source>
</evidence>
<dbReference type="Proteomes" id="UP000243975">
    <property type="component" value="Unassembled WGS sequence"/>
</dbReference>
<sequence length="62" mass="7481">MCTGNTRGRRRRPYKEDAVIDLSMRTYWCIVRSEDFNAMKHVMATLWKPRKSVYVKELEENL</sequence>
<keyword evidence="2" id="KW-1185">Reference proteome</keyword>
<protein>
    <submittedName>
        <fullName evidence="1">Uncharacterized protein</fullName>
    </submittedName>
</protein>
<name>A0A103YMG7_CYNCS</name>
<dbReference type="AlphaFoldDB" id="A0A103YMG7"/>
<dbReference type="EMBL" id="LEKV01000045">
    <property type="protein sequence ID" value="KVI11774.1"/>
    <property type="molecule type" value="Genomic_DNA"/>
</dbReference>
<organism evidence="1 2">
    <name type="scientific">Cynara cardunculus var. scolymus</name>
    <name type="common">Globe artichoke</name>
    <name type="synonym">Cynara scolymus</name>
    <dbReference type="NCBI Taxonomy" id="59895"/>
    <lineage>
        <taxon>Eukaryota</taxon>
        <taxon>Viridiplantae</taxon>
        <taxon>Streptophyta</taxon>
        <taxon>Embryophyta</taxon>
        <taxon>Tracheophyta</taxon>
        <taxon>Spermatophyta</taxon>
        <taxon>Magnoliopsida</taxon>
        <taxon>eudicotyledons</taxon>
        <taxon>Gunneridae</taxon>
        <taxon>Pentapetalae</taxon>
        <taxon>asterids</taxon>
        <taxon>campanulids</taxon>
        <taxon>Asterales</taxon>
        <taxon>Asteraceae</taxon>
        <taxon>Carduoideae</taxon>
        <taxon>Cardueae</taxon>
        <taxon>Carduinae</taxon>
        <taxon>Cynara</taxon>
    </lineage>
</organism>
<accession>A0A103YMG7</accession>
<proteinExistence type="predicted"/>
<reference evidence="1 2" key="1">
    <citation type="journal article" date="2016" name="Sci. Rep.">
        <title>The genome sequence of the outbreeding globe artichoke constructed de novo incorporating a phase-aware low-pass sequencing strategy of F1 progeny.</title>
        <authorList>
            <person name="Scaglione D."/>
            <person name="Reyes-Chin-Wo S."/>
            <person name="Acquadro A."/>
            <person name="Froenicke L."/>
            <person name="Portis E."/>
            <person name="Beitel C."/>
            <person name="Tirone M."/>
            <person name="Mauro R."/>
            <person name="Lo Monaco A."/>
            <person name="Mauromicale G."/>
            <person name="Faccioli P."/>
            <person name="Cattivelli L."/>
            <person name="Rieseberg L."/>
            <person name="Michelmore R."/>
            <person name="Lanteri S."/>
        </authorList>
    </citation>
    <scope>NUCLEOTIDE SEQUENCE [LARGE SCALE GENOMIC DNA]</scope>
    <source>
        <strain evidence="1">2C</strain>
    </source>
</reference>